<evidence type="ECO:0000256" key="10">
    <source>
        <dbReference type="ARBA" id="ARBA00025198"/>
    </source>
</evidence>
<evidence type="ECO:0000256" key="9">
    <source>
        <dbReference type="ARBA" id="ARBA00023310"/>
    </source>
</evidence>
<keyword evidence="12" id="KW-1003">Cell membrane</keyword>
<dbReference type="Proteomes" id="UP000400924">
    <property type="component" value="Unassembled WGS sequence"/>
</dbReference>
<dbReference type="OrthoDB" id="3873610at2"/>
<comment type="caution">
    <text evidence="14">The sequence shown here is derived from an EMBL/GenBank/DDBJ whole genome shotgun (WGS) entry which is preliminary data.</text>
</comment>
<dbReference type="AlphaFoldDB" id="A0A5N8XR47"/>
<accession>A0A5N8XR47</accession>
<protein>
    <recommendedName>
        <fullName evidence="12">ATP synthase subunit b</fullName>
    </recommendedName>
    <alternativeName>
        <fullName evidence="12">ATP synthase F(0) sector subunit b</fullName>
    </alternativeName>
    <alternativeName>
        <fullName evidence="12">ATPase subunit I</fullName>
    </alternativeName>
    <alternativeName>
        <fullName evidence="12">F-type ATPase subunit b</fullName>
        <shortName evidence="12">F-ATPase subunit b</shortName>
    </alternativeName>
</protein>
<evidence type="ECO:0000256" key="13">
    <source>
        <dbReference type="RuleBase" id="RU003848"/>
    </source>
</evidence>
<gene>
    <name evidence="12" type="primary">atpF</name>
    <name evidence="14" type="ORF">FNH08_33530</name>
</gene>
<keyword evidence="4 12" id="KW-0812">Transmembrane</keyword>
<keyword evidence="7 12" id="KW-0406">Ion transport</keyword>
<dbReference type="GO" id="GO:0046933">
    <property type="term" value="F:proton-transporting ATP synthase activity, rotational mechanism"/>
    <property type="evidence" value="ECO:0007669"/>
    <property type="project" value="UniProtKB-UniRule"/>
</dbReference>
<evidence type="ECO:0000256" key="5">
    <source>
        <dbReference type="ARBA" id="ARBA00022781"/>
    </source>
</evidence>
<dbReference type="Pfam" id="PF00430">
    <property type="entry name" value="ATP-synt_B"/>
    <property type="match status" value="1"/>
</dbReference>
<comment type="function">
    <text evidence="12">Component of the F(0) channel, it forms part of the peripheral stalk, linking F(1) to F(0).</text>
</comment>
<name>A0A5N8XR47_9ACTN</name>
<evidence type="ECO:0000256" key="4">
    <source>
        <dbReference type="ARBA" id="ARBA00022692"/>
    </source>
</evidence>
<keyword evidence="5 12" id="KW-0375">Hydrogen ion transport</keyword>
<evidence type="ECO:0000256" key="3">
    <source>
        <dbReference type="ARBA" id="ARBA00022547"/>
    </source>
</evidence>
<keyword evidence="9 12" id="KW-0066">ATP synthesis</keyword>
<keyword evidence="15" id="KW-1185">Reference proteome</keyword>
<sequence>MDLLPFPIGPLNPEVEHLLVAAALFTLVHLTVSRLLPRVDRTLEARDDATRGAAGRAAEVREHAERKRAETAAVLAEAHHDAARTRRLAFEEGAALIAAARADAQRERDALLAEAHARIASDRVAAEAELRVHAADLATELASRVLGERITAEAEPRP</sequence>
<keyword evidence="6 12" id="KW-1133">Transmembrane helix</keyword>
<dbReference type="CDD" id="cd06503">
    <property type="entry name" value="ATP-synt_Fo_b"/>
    <property type="match status" value="1"/>
</dbReference>
<dbReference type="InterPro" id="IPR028987">
    <property type="entry name" value="ATP_synth_B-like_membr_sf"/>
</dbReference>
<evidence type="ECO:0000256" key="2">
    <source>
        <dbReference type="ARBA" id="ARBA00022448"/>
    </source>
</evidence>
<evidence type="ECO:0000256" key="7">
    <source>
        <dbReference type="ARBA" id="ARBA00023065"/>
    </source>
</evidence>
<dbReference type="RefSeq" id="WP_152775288.1">
    <property type="nucleotide sequence ID" value="NZ_VJZC01000348.1"/>
</dbReference>
<comment type="subcellular location">
    <subcellularLocation>
        <location evidence="1 12">Cell membrane</location>
        <topology evidence="1 12">Single-pass membrane protein</topology>
    </subcellularLocation>
</comment>
<evidence type="ECO:0000313" key="14">
    <source>
        <dbReference type="EMBL" id="MPY61890.1"/>
    </source>
</evidence>
<dbReference type="GO" id="GO:0045259">
    <property type="term" value="C:proton-transporting ATP synthase complex"/>
    <property type="evidence" value="ECO:0007669"/>
    <property type="project" value="UniProtKB-KW"/>
</dbReference>
<evidence type="ECO:0000256" key="11">
    <source>
        <dbReference type="ARBA" id="ARBA00025830"/>
    </source>
</evidence>
<dbReference type="HAMAP" id="MF_01398">
    <property type="entry name" value="ATP_synth_b_bprime"/>
    <property type="match status" value="1"/>
</dbReference>
<proteinExistence type="inferred from homology"/>
<keyword evidence="2 12" id="KW-0813">Transport</keyword>
<reference evidence="14 15" key="1">
    <citation type="submission" date="2019-07" db="EMBL/GenBank/DDBJ databases">
        <title>New species of Amycolatopsis and Streptomyces.</title>
        <authorList>
            <person name="Duangmal K."/>
            <person name="Teo W.F.A."/>
            <person name="Lipun K."/>
        </authorList>
    </citation>
    <scope>NUCLEOTIDE SEQUENCE [LARGE SCALE GENOMIC DNA]</scope>
    <source>
        <strain evidence="14 15">NBRC 106415</strain>
    </source>
</reference>
<comment type="function">
    <text evidence="10 12">F(1)F(0) ATP synthase produces ATP from ADP in the presence of a proton or sodium gradient. F-type ATPases consist of two structural domains, F(1) containing the extramembraneous catalytic core and F(0) containing the membrane proton channel, linked together by a central stalk and a peripheral stalk. During catalysis, ATP synthesis in the catalytic domain of F(1) is coupled via a rotary mechanism of the central stalk subunits to proton translocation.</text>
</comment>
<dbReference type="GO" id="GO:0005886">
    <property type="term" value="C:plasma membrane"/>
    <property type="evidence" value="ECO:0007669"/>
    <property type="project" value="UniProtKB-SubCell"/>
</dbReference>
<evidence type="ECO:0000256" key="6">
    <source>
        <dbReference type="ARBA" id="ARBA00022989"/>
    </source>
</evidence>
<evidence type="ECO:0000256" key="1">
    <source>
        <dbReference type="ARBA" id="ARBA00004162"/>
    </source>
</evidence>
<dbReference type="InterPro" id="IPR002146">
    <property type="entry name" value="ATP_synth_b/b'su_bac/chlpt"/>
</dbReference>
<dbReference type="SUPFAM" id="SSF81573">
    <property type="entry name" value="F1F0 ATP synthase subunit B, membrane domain"/>
    <property type="match status" value="1"/>
</dbReference>
<dbReference type="EMBL" id="VJZC01000348">
    <property type="protein sequence ID" value="MPY61890.1"/>
    <property type="molecule type" value="Genomic_DNA"/>
</dbReference>
<keyword evidence="8 12" id="KW-0472">Membrane</keyword>
<comment type="similarity">
    <text evidence="12 13">Belongs to the ATPase B chain family.</text>
</comment>
<comment type="subunit">
    <text evidence="11 12">F-type ATPases have 2 components, F(1) - the catalytic core - and F(0) - the membrane proton channel. F(1) has five subunits: alpha(3), beta(3), gamma(1), delta(1), epsilon(1). F(0) has three main subunits: a(1), b(2) and c(10-14). The alpha and beta chains form an alternating ring which encloses part of the gamma chain. F(1) is attached to F(0) by a central stalk formed by the gamma and epsilon chains, while a peripheral stalk is formed by the delta and b chains.</text>
</comment>
<evidence type="ECO:0000256" key="12">
    <source>
        <dbReference type="HAMAP-Rule" id="MF_01398"/>
    </source>
</evidence>
<evidence type="ECO:0000256" key="8">
    <source>
        <dbReference type="ARBA" id="ARBA00023136"/>
    </source>
</evidence>
<organism evidence="14 15">
    <name type="scientific">Streptomyces spongiae</name>
    <dbReference type="NCBI Taxonomy" id="565072"/>
    <lineage>
        <taxon>Bacteria</taxon>
        <taxon>Bacillati</taxon>
        <taxon>Actinomycetota</taxon>
        <taxon>Actinomycetes</taxon>
        <taxon>Kitasatosporales</taxon>
        <taxon>Streptomycetaceae</taxon>
        <taxon>Streptomyces</taxon>
    </lineage>
</organism>
<keyword evidence="3 12" id="KW-0138">CF(0)</keyword>
<evidence type="ECO:0000313" key="15">
    <source>
        <dbReference type="Proteomes" id="UP000400924"/>
    </source>
</evidence>